<evidence type="ECO:0000313" key="5">
    <source>
        <dbReference type="Proteomes" id="UP001570846"/>
    </source>
</evidence>
<feature type="chain" id="PRO_5024287375" description="DUF4843 domain-containing protein" evidence="1">
    <location>
        <begin position="20"/>
        <end position="196"/>
    </location>
</feature>
<dbReference type="SUPFAM" id="SSF141072">
    <property type="entry name" value="CalX-like"/>
    <property type="match status" value="1"/>
</dbReference>
<evidence type="ECO:0000313" key="4">
    <source>
        <dbReference type="Proteomes" id="UP000323866"/>
    </source>
</evidence>
<dbReference type="RefSeq" id="WP_149096855.1">
    <property type="nucleotide sequence ID" value="NZ_BMMG01000001.1"/>
</dbReference>
<dbReference type="Proteomes" id="UP000323866">
    <property type="component" value="Unassembled WGS sequence"/>
</dbReference>
<dbReference type="EMBL" id="JBGOGF010000006">
    <property type="protein sequence ID" value="MFA1772110.1"/>
    <property type="molecule type" value="Genomic_DNA"/>
</dbReference>
<evidence type="ECO:0008006" key="6">
    <source>
        <dbReference type="Google" id="ProtNLM"/>
    </source>
</evidence>
<keyword evidence="1" id="KW-0732">Signal</keyword>
<dbReference type="InterPro" id="IPR038081">
    <property type="entry name" value="CalX-like_sf"/>
</dbReference>
<dbReference type="PROSITE" id="PS51257">
    <property type="entry name" value="PROKAR_LIPOPROTEIN"/>
    <property type="match status" value="1"/>
</dbReference>
<reference evidence="2 4" key="1">
    <citation type="submission" date="2019-07" db="EMBL/GenBank/DDBJ databases">
        <authorList>
            <person name="Qu J.-H."/>
        </authorList>
    </citation>
    <scope>NUCLEOTIDE SEQUENCE [LARGE SCALE GENOMIC DNA]</scope>
    <source>
        <strain evidence="2 4">MDT1-10-3</strain>
    </source>
</reference>
<evidence type="ECO:0000313" key="2">
    <source>
        <dbReference type="EMBL" id="KAA6437216.1"/>
    </source>
</evidence>
<sequence length="196" mass="21305">MRKLFNYAFLLLAGPFLLAGCLPEEGEEALKYKGPEVVEFKNQYLGVLSTVLQSKGILTSPASTVQTDSSRTITPRAYRLNATTTLGARTVDSVLVQLVGPQRSTETVVNFEVVSTSTAVKGTDYTFDARHANNTVTIPANSSQGYILIRPIAGGSAPGTTKRIILKLTGNQELHASPNYDNFYLSIYQPTTEQQL</sequence>
<proteinExistence type="predicted"/>
<protein>
    <recommendedName>
        <fullName evidence="6">DUF4843 domain-containing protein</fullName>
    </recommendedName>
</protein>
<accession>A0A5M8QRD5</accession>
<reference evidence="3 5" key="3">
    <citation type="submission" date="2024-08" db="EMBL/GenBank/DDBJ databases">
        <authorList>
            <person name="Wei W."/>
        </authorList>
    </citation>
    <scope>NUCLEOTIDE SEQUENCE [LARGE SCALE GENOMIC DNA]</scope>
    <source>
        <strain evidence="3 5">XU2</strain>
    </source>
</reference>
<reference evidence="2 4" key="2">
    <citation type="submission" date="2019-09" db="EMBL/GenBank/DDBJ databases">
        <title>A bacterium isolated from glacier soil.</title>
        <authorList>
            <person name="Liu Q."/>
        </authorList>
    </citation>
    <scope>NUCLEOTIDE SEQUENCE [LARGE SCALE GENOMIC DNA]</scope>
    <source>
        <strain evidence="2 4">MDT1-10-3</strain>
    </source>
</reference>
<dbReference type="OrthoDB" id="674388at2"/>
<name>A0A5M8QRD5_9BACT</name>
<organism evidence="2 4">
    <name type="scientific">Rufibacter glacialis</name>
    <dbReference type="NCBI Taxonomy" id="1259555"/>
    <lineage>
        <taxon>Bacteria</taxon>
        <taxon>Pseudomonadati</taxon>
        <taxon>Bacteroidota</taxon>
        <taxon>Cytophagia</taxon>
        <taxon>Cytophagales</taxon>
        <taxon>Hymenobacteraceae</taxon>
        <taxon>Rufibacter</taxon>
    </lineage>
</organism>
<feature type="signal peptide" evidence="1">
    <location>
        <begin position="1"/>
        <end position="19"/>
    </location>
</feature>
<keyword evidence="5" id="KW-1185">Reference proteome</keyword>
<dbReference type="EMBL" id="VKKZ01000010">
    <property type="protein sequence ID" value="KAA6437216.1"/>
    <property type="molecule type" value="Genomic_DNA"/>
</dbReference>
<evidence type="ECO:0000313" key="3">
    <source>
        <dbReference type="EMBL" id="MFA1772110.1"/>
    </source>
</evidence>
<comment type="caution">
    <text evidence="2">The sequence shown here is derived from an EMBL/GenBank/DDBJ whole genome shotgun (WGS) entry which is preliminary data.</text>
</comment>
<dbReference type="AlphaFoldDB" id="A0A5M8QRD5"/>
<evidence type="ECO:0000256" key="1">
    <source>
        <dbReference type="SAM" id="SignalP"/>
    </source>
</evidence>
<gene>
    <name evidence="3" type="ORF">ACD591_12485</name>
    <name evidence="2" type="ORF">FOE74_01585</name>
</gene>
<dbReference type="Proteomes" id="UP001570846">
    <property type="component" value="Unassembled WGS sequence"/>
</dbReference>